<reference evidence="10 11" key="1">
    <citation type="submission" date="2022-09" db="EMBL/GenBank/DDBJ databases">
        <authorList>
            <person name="Kop L."/>
        </authorList>
    </citation>
    <scope>NUCLEOTIDE SEQUENCE [LARGE SCALE GENOMIC DNA]</scope>
    <source>
        <strain evidence="10 11">347</strain>
    </source>
</reference>
<dbReference type="InterPro" id="IPR016193">
    <property type="entry name" value="Cytidine_deaminase-like"/>
</dbReference>
<comment type="pathway">
    <text evidence="1 8">Purine metabolism; IMP biosynthesis via de novo pathway; IMP from 5-formamido-1-(5-phospho-D-ribosyl)imidazole-4-carboxamide: step 1/1.</text>
</comment>
<evidence type="ECO:0000313" key="11">
    <source>
        <dbReference type="Proteomes" id="UP001157733"/>
    </source>
</evidence>
<evidence type="ECO:0000256" key="5">
    <source>
        <dbReference type="ARBA" id="ARBA00022755"/>
    </source>
</evidence>
<dbReference type="SMART" id="SM00798">
    <property type="entry name" value="AICARFT_IMPCHas"/>
    <property type="match status" value="1"/>
</dbReference>
<dbReference type="InterPro" id="IPR024051">
    <property type="entry name" value="AICAR_Tfase_dup_dom_sf"/>
</dbReference>
<dbReference type="InterPro" id="IPR002695">
    <property type="entry name" value="PurH-like"/>
</dbReference>
<accession>A0ABN8VTZ1</accession>
<evidence type="ECO:0000256" key="7">
    <source>
        <dbReference type="ARBA" id="ARBA00023268"/>
    </source>
</evidence>
<dbReference type="PANTHER" id="PTHR11692">
    <property type="entry name" value="BIFUNCTIONAL PURINE BIOSYNTHESIS PROTEIN PURH"/>
    <property type="match status" value="1"/>
</dbReference>
<dbReference type="NCBIfam" id="TIGR00355">
    <property type="entry name" value="purH"/>
    <property type="match status" value="1"/>
</dbReference>
<keyword evidence="7 8" id="KW-0511">Multifunctional enzyme</keyword>
<comment type="similarity">
    <text evidence="3 8">Belongs to the PurH family.</text>
</comment>
<dbReference type="Gene3D" id="3.40.50.1380">
    <property type="entry name" value="Methylglyoxal synthase-like domain"/>
    <property type="match status" value="1"/>
</dbReference>
<comment type="domain">
    <text evidence="8">The IMP cyclohydrolase activity resides in the N-terminal region.</text>
</comment>
<dbReference type="GO" id="GO:0003937">
    <property type="term" value="F:IMP cyclohydrolase activity"/>
    <property type="evidence" value="ECO:0007669"/>
    <property type="project" value="UniProtKB-EC"/>
</dbReference>
<dbReference type="Pfam" id="PF01808">
    <property type="entry name" value="AICARFT_IMPCHas"/>
    <property type="match status" value="1"/>
</dbReference>
<comment type="catalytic activity">
    <reaction evidence="8">
        <text>(6R)-10-formyltetrahydrofolate + 5-amino-1-(5-phospho-beta-D-ribosyl)imidazole-4-carboxamide = 5-formamido-1-(5-phospho-D-ribosyl)imidazole-4-carboxamide + (6S)-5,6,7,8-tetrahydrofolate</text>
        <dbReference type="Rhea" id="RHEA:22192"/>
        <dbReference type="ChEBI" id="CHEBI:57453"/>
        <dbReference type="ChEBI" id="CHEBI:58467"/>
        <dbReference type="ChEBI" id="CHEBI:58475"/>
        <dbReference type="ChEBI" id="CHEBI:195366"/>
        <dbReference type="EC" id="2.1.2.3"/>
    </reaction>
</comment>
<dbReference type="EMBL" id="OX336137">
    <property type="protein sequence ID" value="CAI2717340.1"/>
    <property type="molecule type" value="Genomic_DNA"/>
</dbReference>
<name>A0ABN8VTZ1_9BACT</name>
<dbReference type="InterPro" id="IPR011607">
    <property type="entry name" value="MGS-like_dom"/>
</dbReference>
<dbReference type="Pfam" id="PF02142">
    <property type="entry name" value="MGS"/>
    <property type="match status" value="1"/>
</dbReference>
<evidence type="ECO:0000256" key="8">
    <source>
        <dbReference type="HAMAP-Rule" id="MF_00139"/>
    </source>
</evidence>
<keyword evidence="11" id="KW-1185">Reference proteome</keyword>
<dbReference type="CDD" id="cd01421">
    <property type="entry name" value="IMPCH"/>
    <property type="match status" value="1"/>
</dbReference>
<sequence length="518" mass="56748">MRAIKRALISVSDKTDIVDFAKQLSERGVEILSTGGTARLLEENGITVTPISDYTEFPEMMGGRIKTLHPRVHGGILGRRDDPEHMEAMETHGIEPIDLVVINLYPFEATIARDDCTLADAIENIDIGGPTMVRSSAKNYNDVAVVVNPDDYNVVLAEMANHQGAVTLETRQRLSRDAFALTARYDAAINRYLSGQIEGPDSFPPTYQQTFLKVQDLRYGENPHQAAALYREYQTLETDVVQAHQLQGKELSFNNFIDMNAAWECAIEFEVPAVVIIKHTNPCGVASGDHQLDVFVQARETDPVSAFGGVIGFNRVVTAQTAEEVLKGFVEVIIAPGYEPEALSLFAAKKNVRVMEMPTATVNAGKQRIDLKRIGGGLLVQNADDITLDRATLKTVTKKQPDEATLRALEFAWTVAKHVKSNAIIYARDTETVGIGAGQMSRVDSARLAIEKANKPVDGCVMASDAFFPFRDSIDAAAKSGVRAIIQPGGSIRDKEVIEAADEHGIAMVFTGIRHFRH</sequence>
<dbReference type="SUPFAM" id="SSF53927">
    <property type="entry name" value="Cytidine deaminase-like"/>
    <property type="match status" value="1"/>
</dbReference>
<organism evidence="10 11">
    <name type="scientific">Nitrospina watsonii</name>
    <dbReference type="NCBI Taxonomy" id="1323948"/>
    <lineage>
        <taxon>Bacteria</taxon>
        <taxon>Pseudomonadati</taxon>
        <taxon>Nitrospinota/Tectimicrobiota group</taxon>
        <taxon>Nitrospinota</taxon>
        <taxon>Nitrospinia</taxon>
        <taxon>Nitrospinales</taxon>
        <taxon>Nitrospinaceae</taxon>
        <taxon>Nitrospina</taxon>
    </lineage>
</organism>
<evidence type="ECO:0000256" key="4">
    <source>
        <dbReference type="ARBA" id="ARBA00022679"/>
    </source>
</evidence>
<proteinExistence type="inferred from homology"/>
<keyword evidence="4 8" id="KW-0808">Transferase</keyword>
<feature type="domain" description="MGS-like" evidence="9">
    <location>
        <begin position="1"/>
        <end position="147"/>
    </location>
</feature>
<comment type="pathway">
    <text evidence="2 8">Purine metabolism; IMP biosynthesis via de novo pathway; 5-formamido-1-(5-phospho-D-ribosyl)imidazole-4-carboxamide from 5-amino-1-(5-phospho-D-ribosyl)imidazole-4-carboxamide (10-formyl THF route): step 1/1.</text>
</comment>
<dbReference type="RefSeq" id="WP_282010287.1">
    <property type="nucleotide sequence ID" value="NZ_OX336137.1"/>
</dbReference>
<dbReference type="EC" id="2.1.2.3" evidence="8"/>
<dbReference type="GO" id="GO:0004643">
    <property type="term" value="F:phosphoribosylaminoimidazolecarboxamide formyltransferase activity"/>
    <property type="evidence" value="ECO:0007669"/>
    <property type="project" value="UniProtKB-EC"/>
</dbReference>
<dbReference type="PIRSF" id="PIRSF000414">
    <property type="entry name" value="AICARFT_IMPCHas"/>
    <property type="match status" value="1"/>
</dbReference>
<dbReference type="InterPro" id="IPR036914">
    <property type="entry name" value="MGS-like_dom_sf"/>
</dbReference>
<evidence type="ECO:0000256" key="2">
    <source>
        <dbReference type="ARBA" id="ARBA00004954"/>
    </source>
</evidence>
<evidence type="ECO:0000313" key="10">
    <source>
        <dbReference type="EMBL" id="CAI2717340.1"/>
    </source>
</evidence>
<comment type="catalytic activity">
    <reaction evidence="8">
        <text>IMP + H2O = 5-formamido-1-(5-phospho-D-ribosyl)imidazole-4-carboxamide</text>
        <dbReference type="Rhea" id="RHEA:18445"/>
        <dbReference type="ChEBI" id="CHEBI:15377"/>
        <dbReference type="ChEBI" id="CHEBI:58053"/>
        <dbReference type="ChEBI" id="CHEBI:58467"/>
        <dbReference type="EC" id="3.5.4.10"/>
    </reaction>
</comment>
<dbReference type="PANTHER" id="PTHR11692:SF0">
    <property type="entry name" value="BIFUNCTIONAL PURINE BIOSYNTHESIS PROTEIN ATIC"/>
    <property type="match status" value="1"/>
</dbReference>
<dbReference type="SUPFAM" id="SSF52335">
    <property type="entry name" value="Methylglyoxal synthase-like"/>
    <property type="match status" value="1"/>
</dbReference>
<evidence type="ECO:0000256" key="6">
    <source>
        <dbReference type="ARBA" id="ARBA00022801"/>
    </source>
</evidence>
<dbReference type="HAMAP" id="MF_00139">
    <property type="entry name" value="PurH"/>
    <property type="match status" value="1"/>
</dbReference>
<dbReference type="Gene3D" id="3.40.140.20">
    <property type="match status" value="2"/>
</dbReference>
<evidence type="ECO:0000256" key="1">
    <source>
        <dbReference type="ARBA" id="ARBA00004844"/>
    </source>
</evidence>
<dbReference type="EC" id="3.5.4.10" evidence="8"/>
<evidence type="ECO:0000259" key="9">
    <source>
        <dbReference type="PROSITE" id="PS51855"/>
    </source>
</evidence>
<dbReference type="NCBIfam" id="NF002049">
    <property type="entry name" value="PRK00881.1"/>
    <property type="match status" value="1"/>
</dbReference>
<dbReference type="PROSITE" id="PS51855">
    <property type="entry name" value="MGS"/>
    <property type="match status" value="1"/>
</dbReference>
<gene>
    <name evidence="8 10" type="primary">purH</name>
    <name evidence="10" type="ORF">NSPWAT_0481</name>
</gene>
<keyword evidence="6 8" id="KW-0378">Hydrolase</keyword>
<dbReference type="SMART" id="SM00851">
    <property type="entry name" value="MGS"/>
    <property type="match status" value="1"/>
</dbReference>
<evidence type="ECO:0000256" key="3">
    <source>
        <dbReference type="ARBA" id="ARBA00007667"/>
    </source>
</evidence>
<keyword evidence="5 8" id="KW-0658">Purine biosynthesis</keyword>
<protein>
    <recommendedName>
        <fullName evidence="8">Bifunctional purine biosynthesis protein PurH</fullName>
    </recommendedName>
    <domain>
        <recommendedName>
            <fullName evidence="8">Phosphoribosylaminoimidazolecarboxamide formyltransferase</fullName>
            <ecNumber evidence="8">2.1.2.3</ecNumber>
        </recommendedName>
        <alternativeName>
            <fullName evidence="8">AICAR transformylase</fullName>
        </alternativeName>
    </domain>
    <domain>
        <recommendedName>
            <fullName evidence="8">IMP cyclohydrolase</fullName>
            <ecNumber evidence="8">3.5.4.10</ecNumber>
        </recommendedName>
        <alternativeName>
            <fullName evidence="8">ATIC</fullName>
        </alternativeName>
        <alternativeName>
            <fullName evidence="8">IMP synthase</fullName>
        </alternativeName>
        <alternativeName>
            <fullName evidence="8">Inosinicase</fullName>
        </alternativeName>
    </domain>
</protein>
<dbReference type="Proteomes" id="UP001157733">
    <property type="component" value="Chromosome"/>
</dbReference>